<comment type="similarity">
    <text evidence="1 5">Belongs to the bacterial ribosomal protein bL32 family.</text>
</comment>
<evidence type="ECO:0000256" key="4">
    <source>
        <dbReference type="ARBA" id="ARBA00035178"/>
    </source>
</evidence>
<evidence type="ECO:0000256" key="3">
    <source>
        <dbReference type="ARBA" id="ARBA00023274"/>
    </source>
</evidence>
<dbReference type="InterPro" id="IPR002677">
    <property type="entry name" value="Ribosomal_bL32"/>
</dbReference>
<proteinExistence type="inferred from homology"/>
<evidence type="ECO:0000256" key="2">
    <source>
        <dbReference type="ARBA" id="ARBA00022980"/>
    </source>
</evidence>
<dbReference type="PANTHER" id="PTHR35534">
    <property type="entry name" value="50S RIBOSOMAL PROTEIN L32"/>
    <property type="match status" value="1"/>
</dbReference>
<sequence>MGGVPVKHRSKSAVGHTRSHLALKKIRLFVCQNCQSPVLPHRVCGNCGVYKK</sequence>
<organism evidence="6 7">
    <name type="scientific">Candidatus Harrisonbacteria bacterium RIFCSPHIGHO2_02_FULL_42_16</name>
    <dbReference type="NCBI Taxonomy" id="1798404"/>
    <lineage>
        <taxon>Bacteria</taxon>
        <taxon>Candidatus Harrisoniibacteriota</taxon>
    </lineage>
</organism>
<dbReference type="NCBIfam" id="TIGR01031">
    <property type="entry name" value="rpmF_bact"/>
    <property type="match status" value="1"/>
</dbReference>
<dbReference type="HAMAP" id="MF_00340">
    <property type="entry name" value="Ribosomal_bL32"/>
    <property type="match status" value="1"/>
</dbReference>
<dbReference type="GO" id="GO:0006412">
    <property type="term" value="P:translation"/>
    <property type="evidence" value="ECO:0007669"/>
    <property type="project" value="UniProtKB-UniRule"/>
</dbReference>
<dbReference type="STRING" id="1798404.A3B92_03700"/>
<keyword evidence="3 5" id="KW-0687">Ribonucleoprotein</keyword>
<dbReference type="PANTHER" id="PTHR35534:SF1">
    <property type="entry name" value="LARGE RIBOSOMAL SUBUNIT PROTEIN BL32"/>
    <property type="match status" value="1"/>
</dbReference>
<dbReference type="Proteomes" id="UP000177960">
    <property type="component" value="Unassembled WGS sequence"/>
</dbReference>
<dbReference type="EMBL" id="MHJG01000007">
    <property type="protein sequence ID" value="OGY64227.1"/>
    <property type="molecule type" value="Genomic_DNA"/>
</dbReference>
<accession>A0A1G1ZK68</accession>
<dbReference type="InterPro" id="IPR044957">
    <property type="entry name" value="Ribosomal_bL32_bact"/>
</dbReference>
<dbReference type="GO" id="GO:0003735">
    <property type="term" value="F:structural constituent of ribosome"/>
    <property type="evidence" value="ECO:0007669"/>
    <property type="project" value="InterPro"/>
</dbReference>
<dbReference type="GO" id="GO:0015934">
    <property type="term" value="C:large ribosomal subunit"/>
    <property type="evidence" value="ECO:0007669"/>
    <property type="project" value="InterPro"/>
</dbReference>
<keyword evidence="2 5" id="KW-0689">Ribosomal protein</keyword>
<dbReference type="AlphaFoldDB" id="A0A1G1ZK68"/>
<evidence type="ECO:0000256" key="1">
    <source>
        <dbReference type="ARBA" id="ARBA00008560"/>
    </source>
</evidence>
<evidence type="ECO:0000313" key="6">
    <source>
        <dbReference type="EMBL" id="OGY64227.1"/>
    </source>
</evidence>
<comment type="caution">
    <text evidence="6">The sequence shown here is derived from an EMBL/GenBank/DDBJ whole genome shotgun (WGS) entry which is preliminary data.</text>
</comment>
<dbReference type="InterPro" id="IPR011332">
    <property type="entry name" value="Ribosomal_zn-bd"/>
</dbReference>
<name>A0A1G1ZK68_9BACT</name>
<gene>
    <name evidence="5" type="primary">rpmF</name>
    <name evidence="6" type="ORF">A3B92_03700</name>
</gene>
<dbReference type="Pfam" id="PF01783">
    <property type="entry name" value="Ribosomal_L32p"/>
    <property type="match status" value="1"/>
</dbReference>
<protein>
    <recommendedName>
        <fullName evidence="4 5">Large ribosomal subunit protein bL32</fullName>
    </recommendedName>
</protein>
<evidence type="ECO:0000256" key="5">
    <source>
        <dbReference type="HAMAP-Rule" id="MF_00340"/>
    </source>
</evidence>
<dbReference type="SUPFAM" id="SSF57829">
    <property type="entry name" value="Zn-binding ribosomal proteins"/>
    <property type="match status" value="1"/>
</dbReference>
<reference evidence="6 7" key="1">
    <citation type="journal article" date="2016" name="Nat. Commun.">
        <title>Thousands of microbial genomes shed light on interconnected biogeochemical processes in an aquifer system.</title>
        <authorList>
            <person name="Anantharaman K."/>
            <person name="Brown C.T."/>
            <person name="Hug L.A."/>
            <person name="Sharon I."/>
            <person name="Castelle C.J."/>
            <person name="Probst A.J."/>
            <person name="Thomas B.C."/>
            <person name="Singh A."/>
            <person name="Wilkins M.J."/>
            <person name="Karaoz U."/>
            <person name="Brodie E.L."/>
            <person name="Williams K.H."/>
            <person name="Hubbard S.S."/>
            <person name="Banfield J.F."/>
        </authorList>
    </citation>
    <scope>NUCLEOTIDE SEQUENCE [LARGE SCALE GENOMIC DNA]</scope>
</reference>
<evidence type="ECO:0000313" key="7">
    <source>
        <dbReference type="Proteomes" id="UP000177960"/>
    </source>
</evidence>